<keyword evidence="2" id="KW-1185">Reference proteome</keyword>
<comment type="caution">
    <text evidence="1">The sequence shown here is derived from an EMBL/GenBank/DDBJ whole genome shotgun (WGS) entry which is preliminary data.</text>
</comment>
<accession>A0ACB5TH00</accession>
<name>A0ACB5TH00_AMBMO</name>
<gene>
    <name evidence="1" type="ORF">Amon02_000834300</name>
</gene>
<proteinExistence type="predicted"/>
<dbReference type="EMBL" id="BSXS01007311">
    <property type="protein sequence ID" value="GME88313.1"/>
    <property type="molecule type" value="Genomic_DNA"/>
</dbReference>
<protein>
    <submittedName>
        <fullName evidence="1">Unnamed protein product</fullName>
    </submittedName>
</protein>
<evidence type="ECO:0000313" key="1">
    <source>
        <dbReference type="EMBL" id="GME88313.1"/>
    </source>
</evidence>
<evidence type="ECO:0000313" key="2">
    <source>
        <dbReference type="Proteomes" id="UP001165064"/>
    </source>
</evidence>
<dbReference type="Proteomes" id="UP001165064">
    <property type="component" value="Unassembled WGS sequence"/>
</dbReference>
<organism evidence="1 2">
    <name type="scientific">Ambrosiozyma monospora</name>
    <name type="common">Yeast</name>
    <name type="synonym">Endomycopsis monosporus</name>
    <dbReference type="NCBI Taxonomy" id="43982"/>
    <lineage>
        <taxon>Eukaryota</taxon>
        <taxon>Fungi</taxon>
        <taxon>Dikarya</taxon>
        <taxon>Ascomycota</taxon>
        <taxon>Saccharomycotina</taxon>
        <taxon>Pichiomycetes</taxon>
        <taxon>Pichiales</taxon>
        <taxon>Pichiaceae</taxon>
        <taxon>Ambrosiozyma</taxon>
    </lineage>
</organism>
<reference evidence="1" key="1">
    <citation type="submission" date="2023-04" db="EMBL/GenBank/DDBJ databases">
        <title>Ambrosiozyma monospora NBRC 10751.</title>
        <authorList>
            <person name="Ichikawa N."/>
            <person name="Sato H."/>
            <person name="Tonouchi N."/>
        </authorList>
    </citation>
    <scope>NUCLEOTIDE SEQUENCE</scope>
    <source>
        <strain evidence="1">NBRC 10751</strain>
    </source>
</reference>
<sequence>MATNTTTDDDRNEKIAKLQFLMGLTNLQTNQQSKPKSKSKSKTKPERDRFDSILEMLETSKLQIPQVEQEAYPSKTIDDQLEVEQNVIGIYEDYLEKGSNNLPEIETLKHIQYVTFFLQNPLTSVFVDMTRLQKKKKMSSLIRFSVSGWMKQIQQVASQEQKVNINFLILLQLMLLYFP</sequence>